<evidence type="ECO:0000313" key="2">
    <source>
        <dbReference type="Proteomes" id="UP000250235"/>
    </source>
</evidence>
<accession>A0A2Z7BJ04</accession>
<organism evidence="1 2">
    <name type="scientific">Dorcoceras hygrometricum</name>
    <dbReference type="NCBI Taxonomy" id="472368"/>
    <lineage>
        <taxon>Eukaryota</taxon>
        <taxon>Viridiplantae</taxon>
        <taxon>Streptophyta</taxon>
        <taxon>Embryophyta</taxon>
        <taxon>Tracheophyta</taxon>
        <taxon>Spermatophyta</taxon>
        <taxon>Magnoliopsida</taxon>
        <taxon>eudicotyledons</taxon>
        <taxon>Gunneridae</taxon>
        <taxon>Pentapetalae</taxon>
        <taxon>asterids</taxon>
        <taxon>lamiids</taxon>
        <taxon>Lamiales</taxon>
        <taxon>Gesneriaceae</taxon>
        <taxon>Didymocarpoideae</taxon>
        <taxon>Trichosporeae</taxon>
        <taxon>Loxocarpinae</taxon>
        <taxon>Dorcoceras</taxon>
    </lineage>
</organism>
<protein>
    <submittedName>
        <fullName evidence="1">Uncharacterized protein</fullName>
    </submittedName>
</protein>
<sequence>MIALDFSGTTHQSANHNVAPNQGSKWVAIERAKIGEYNATKIIKNRGYLIAQTDLSTTPTTTRSLARAIQNTLNAEDSKTTTQQLKGTTSLHSKQILALNTIDLYALATHNAKRRRTAKQIPQLSALHQMSTPHVDQHVKSAYVTHYDQISTREQTPAFSTTKPALSIQRSPATVPLTNVDVWKCETKVLHSQLSRSH</sequence>
<evidence type="ECO:0000313" key="1">
    <source>
        <dbReference type="EMBL" id="KZV34394.1"/>
    </source>
</evidence>
<proteinExistence type="predicted"/>
<dbReference type="EMBL" id="KV005071">
    <property type="protein sequence ID" value="KZV34394.1"/>
    <property type="molecule type" value="Genomic_DNA"/>
</dbReference>
<dbReference type="Proteomes" id="UP000250235">
    <property type="component" value="Unassembled WGS sequence"/>
</dbReference>
<keyword evidence="2" id="KW-1185">Reference proteome</keyword>
<reference evidence="1 2" key="1">
    <citation type="journal article" date="2015" name="Proc. Natl. Acad. Sci. U.S.A.">
        <title>The resurrection genome of Boea hygrometrica: A blueprint for survival of dehydration.</title>
        <authorList>
            <person name="Xiao L."/>
            <person name="Yang G."/>
            <person name="Zhang L."/>
            <person name="Yang X."/>
            <person name="Zhao S."/>
            <person name="Ji Z."/>
            <person name="Zhou Q."/>
            <person name="Hu M."/>
            <person name="Wang Y."/>
            <person name="Chen M."/>
            <person name="Xu Y."/>
            <person name="Jin H."/>
            <person name="Xiao X."/>
            <person name="Hu G."/>
            <person name="Bao F."/>
            <person name="Hu Y."/>
            <person name="Wan P."/>
            <person name="Li L."/>
            <person name="Deng X."/>
            <person name="Kuang T."/>
            <person name="Xiang C."/>
            <person name="Zhu J.K."/>
            <person name="Oliver M.J."/>
            <person name="He Y."/>
        </authorList>
    </citation>
    <scope>NUCLEOTIDE SEQUENCE [LARGE SCALE GENOMIC DNA]</scope>
    <source>
        <strain evidence="2">cv. XS01</strain>
    </source>
</reference>
<gene>
    <name evidence="1" type="ORF">F511_34566</name>
</gene>
<dbReference type="AlphaFoldDB" id="A0A2Z7BJ04"/>
<name>A0A2Z7BJ04_9LAMI</name>